<evidence type="ECO:0000313" key="2">
    <source>
        <dbReference type="EMBL" id="SIR78565.1"/>
    </source>
</evidence>
<accession>A0A1N7DSB9</accession>
<evidence type="ECO:0000256" key="1">
    <source>
        <dbReference type="SAM" id="MobiDB-lite"/>
    </source>
</evidence>
<keyword evidence="3" id="KW-1185">Reference proteome</keyword>
<reference evidence="2 3" key="1">
    <citation type="submission" date="2017-01" db="EMBL/GenBank/DDBJ databases">
        <authorList>
            <person name="Mah S.A."/>
            <person name="Swanson W.J."/>
            <person name="Moy G.W."/>
            <person name="Vacquier V.D."/>
        </authorList>
    </citation>
    <scope>NUCLEOTIDE SEQUENCE [LARGE SCALE GENOMIC DNA]</scope>
    <source>
        <strain evidence="2 3">CGMCC 1.8909</strain>
    </source>
</reference>
<feature type="compositionally biased region" description="Polar residues" evidence="1">
    <location>
        <begin position="104"/>
        <end position="117"/>
    </location>
</feature>
<gene>
    <name evidence="2" type="ORF">SAMN05421809_2201</name>
</gene>
<proteinExistence type="predicted"/>
<feature type="region of interest" description="Disordered" evidence="1">
    <location>
        <begin position="95"/>
        <end position="117"/>
    </location>
</feature>
<dbReference type="EMBL" id="FTNP01000003">
    <property type="protein sequence ID" value="SIR78565.1"/>
    <property type="molecule type" value="Genomic_DNA"/>
</dbReference>
<organism evidence="2 3">
    <name type="scientific">Natronorubrum daqingense</name>
    <dbReference type="NCBI Taxonomy" id="588898"/>
    <lineage>
        <taxon>Archaea</taxon>
        <taxon>Methanobacteriati</taxon>
        <taxon>Methanobacteriota</taxon>
        <taxon>Stenosarchaea group</taxon>
        <taxon>Halobacteria</taxon>
        <taxon>Halobacteriales</taxon>
        <taxon>Natrialbaceae</taxon>
        <taxon>Natronorubrum</taxon>
    </lineage>
</organism>
<feature type="compositionally biased region" description="Polar residues" evidence="1">
    <location>
        <begin position="30"/>
        <end position="39"/>
    </location>
</feature>
<dbReference type="Proteomes" id="UP000185687">
    <property type="component" value="Unassembled WGS sequence"/>
</dbReference>
<name>A0A1N7DSB9_9EURY</name>
<dbReference type="GeneID" id="30955396"/>
<evidence type="ECO:0000313" key="3">
    <source>
        <dbReference type="Proteomes" id="UP000185687"/>
    </source>
</evidence>
<protein>
    <submittedName>
        <fullName evidence="2">Tat (Twin-arginine translocation) pathway signal sequence</fullName>
    </submittedName>
</protein>
<dbReference type="AlphaFoldDB" id="A0A1N7DSB9"/>
<feature type="region of interest" description="Disordered" evidence="1">
    <location>
        <begin position="24"/>
        <end position="73"/>
    </location>
</feature>
<dbReference type="NCBIfam" id="TIGR01409">
    <property type="entry name" value="TAT_signal_seq"/>
    <property type="match status" value="1"/>
</dbReference>
<sequence length="178" mass="18982">MNRRDFLGAGGAGMAMGVSGCLSDLAVNVPPSNDNSATNEEVPDEKSEQGHADPLTASAEVSTDDVRDGLDNETICQSEASEAAFHVIQSELGDSFDEAESDDSWQSITPSVSSSDGVSIRMTTVLSRNGDVRRTPKSDFEEVVEVTPETVDITVDIDGETYQCTDDVTVVQEAEQED</sequence>
<dbReference type="InterPro" id="IPR019546">
    <property type="entry name" value="TAT_signal_bac_arc"/>
</dbReference>
<dbReference type="PROSITE" id="PS51257">
    <property type="entry name" value="PROKAR_LIPOPROTEIN"/>
    <property type="match status" value="1"/>
</dbReference>
<dbReference type="RefSeq" id="WP_139327018.1">
    <property type="nucleotide sequence ID" value="NZ_CP019327.1"/>
</dbReference>